<dbReference type="PRINTS" id="PR00039">
    <property type="entry name" value="HTHLYSR"/>
</dbReference>
<dbReference type="InterPro" id="IPR036390">
    <property type="entry name" value="WH_DNA-bd_sf"/>
</dbReference>
<dbReference type="Gene3D" id="1.10.10.10">
    <property type="entry name" value="Winged helix-like DNA-binding domain superfamily/Winged helix DNA-binding domain"/>
    <property type="match status" value="1"/>
</dbReference>
<dbReference type="InterPro" id="IPR005119">
    <property type="entry name" value="LysR_subst-bd"/>
</dbReference>
<evidence type="ECO:0000256" key="3">
    <source>
        <dbReference type="ARBA" id="ARBA00023125"/>
    </source>
</evidence>
<dbReference type="GO" id="GO:0003700">
    <property type="term" value="F:DNA-binding transcription factor activity"/>
    <property type="evidence" value="ECO:0007669"/>
    <property type="project" value="InterPro"/>
</dbReference>
<feature type="domain" description="HTH lysR-type" evidence="6">
    <location>
        <begin position="57"/>
        <end position="114"/>
    </location>
</feature>
<dbReference type="AlphaFoldDB" id="A0A6G9YEI5"/>
<protein>
    <submittedName>
        <fullName evidence="7">LysR family transcriptional regulator</fullName>
    </submittedName>
</protein>
<evidence type="ECO:0000256" key="5">
    <source>
        <dbReference type="ARBA" id="ARBA00023163"/>
    </source>
</evidence>
<keyword evidence="5" id="KW-0804">Transcription</keyword>
<evidence type="ECO:0000313" key="8">
    <source>
        <dbReference type="Proteomes" id="UP000503540"/>
    </source>
</evidence>
<dbReference type="PROSITE" id="PS50931">
    <property type="entry name" value="HTH_LYSR"/>
    <property type="match status" value="1"/>
</dbReference>
<comment type="similarity">
    <text evidence="1">Belongs to the LysR transcriptional regulatory family.</text>
</comment>
<name>A0A6G9YEI5_9NOCA</name>
<dbReference type="PANTHER" id="PTHR30346:SF17">
    <property type="entry name" value="LYSR FAMILY TRANSCRIPTIONAL REGULATOR"/>
    <property type="match status" value="1"/>
</dbReference>
<evidence type="ECO:0000256" key="1">
    <source>
        <dbReference type="ARBA" id="ARBA00009437"/>
    </source>
</evidence>
<dbReference type="InterPro" id="IPR036388">
    <property type="entry name" value="WH-like_DNA-bd_sf"/>
</dbReference>
<keyword evidence="2" id="KW-0805">Transcription regulation</keyword>
<dbReference type="Gene3D" id="3.40.190.10">
    <property type="entry name" value="Periplasmic binding protein-like II"/>
    <property type="match status" value="2"/>
</dbReference>
<evidence type="ECO:0000313" key="7">
    <source>
        <dbReference type="EMBL" id="QIS11487.1"/>
    </source>
</evidence>
<keyword evidence="3" id="KW-0238">DNA-binding</keyword>
<dbReference type="Proteomes" id="UP000503540">
    <property type="component" value="Chromosome"/>
</dbReference>
<organism evidence="7 8">
    <name type="scientific">Nocardia arthritidis</name>
    <dbReference type="NCBI Taxonomy" id="228602"/>
    <lineage>
        <taxon>Bacteria</taxon>
        <taxon>Bacillati</taxon>
        <taxon>Actinomycetota</taxon>
        <taxon>Actinomycetes</taxon>
        <taxon>Mycobacteriales</taxon>
        <taxon>Nocardiaceae</taxon>
        <taxon>Nocardia</taxon>
    </lineage>
</organism>
<dbReference type="FunFam" id="1.10.10.10:FF:000001">
    <property type="entry name" value="LysR family transcriptional regulator"/>
    <property type="match status" value="1"/>
</dbReference>
<reference evidence="7 8" key="1">
    <citation type="journal article" date="2019" name="ACS Chem. Biol.">
        <title>Identification and Mobilization of a Cryptic Antibiotic Biosynthesis Gene Locus from a Human-Pathogenic Nocardia Isolate.</title>
        <authorList>
            <person name="Herisse M."/>
            <person name="Ishida K."/>
            <person name="Porter J.L."/>
            <person name="Howden B."/>
            <person name="Hertweck C."/>
            <person name="Stinear T.P."/>
            <person name="Pidot S.J."/>
        </authorList>
    </citation>
    <scope>NUCLEOTIDE SEQUENCE [LARGE SCALE GENOMIC DNA]</scope>
    <source>
        <strain evidence="7 8">AUSMDU00012717</strain>
    </source>
</reference>
<dbReference type="PANTHER" id="PTHR30346">
    <property type="entry name" value="TRANSCRIPTIONAL DUAL REGULATOR HCAR-RELATED"/>
    <property type="match status" value="1"/>
</dbReference>
<dbReference type="EMBL" id="CP046172">
    <property type="protein sequence ID" value="QIS11487.1"/>
    <property type="molecule type" value="Genomic_DNA"/>
</dbReference>
<dbReference type="Pfam" id="PF00126">
    <property type="entry name" value="HTH_1"/>
    <property type="match status" value="1"/>
</dbReference>
<evidence type="ECO:0000256" key="2">
    <source>
        <dbReference type="ARBA" id="ARBA00023015"/>
    </source>
</evidence>
<keyword evidence="8" id="KW-1185">Reference proteome</keyword>
<keyword evidence="4" id="KW-0010">Activator</keyword>
<dbReference type="KEGG" id="nah:F5544_18065"/>
<gene>
    <name evidence="7" type="ORF">F5544_18065</name>
</gene>
<accession>A0A6G9YEI5</accession>
<dbReference type="InterPro" id="IPR000847">
    <property type="entry name" value="LysR_HTH_N"/>
</dbReference>
<dbReference type="Pfam" id="PF03466">
    <property type="entry name" value="LysR_substrate"/>
    <property type="match status" value="1"/>
</dbReference>
<dbReference type="GO" id="GO:0003677">
    <property type="term" value="F:DNA binding"/>
    <property type="evidence" value="ECO:0007669"/>
    <property type="project" value="UniProtKB-KW"/>
</dbReference>
<dbReference type="GO" id="GO:0032993">
    <property type="term" value="C:protein-DNA complex"/>
    <property type="evidence" value="ECO:0007669"/>
    <property type="project" value="TreeGrafter"/>
</dbReference>
<evidence type="ECO:0000259" key="6">
    <source>
        <dbReference type="PROSITE" id="PS50931"/>
    </source>
</evidence>
<sequence length="337" mass="37831">MPTKYPFATSDLPFSIRMFSRTDTRHRMRTGLIPIPNAVCTTVMLAGHGLCSMLMDVELRQLRAFIELARERSFTRAAERLHITQPALTRTIQQLETAVRARLFDRSSRHVALTAEGRELLEPVERALGELNRAVDALHQRGTVRLGFSWLMPDPWAQKTIDEFERSCGHRVQVTRCEDPLADLRRHTIDIALVRGDVDAERSIRLVHLFDEARVAVACSIRSELRDAESIDWREVPRWPLVANVVSGATGPWSWSPGAGPASVIETANYDEWVEAVAANRGIGVAPASGRRRINHPGVMFIPLLNAPAFPVRLAYLPQSQRLPLRRFIDVAVASVD</sequence>
<dbReference type="SUPFAM" id="SSF53850">
    <property type="entry name" value="Periplasmic binding protein-like II"/>
    <property type="match status" value="1"/>
</dbReference>
<dbReference type="SUPFAM" id="SSF46785">
    <property type="entry name" value="Winged helix' DNA-binding domain"/>
    <property type="match status" value="1"/>
</dbReference>
<proteinExistence type="inferred from homology"/>
<evidence type="ECO:0000256" key="4">
    <source>
        <dbReference type="ARBA" id="ARBA00023159"/>
    </source>
</evidence>